<sequence>MTSSSCHNQAPRHDFPRQTHLGSEGSTPPVDPDPRFRHNLPSNGYLRLLLHHPDLHSNNKLVSDDLDIVGLIVWQHASVLPLFLAAGIPNFSKLRRP</sequence>
<evidence type="ECO:0000313" key="2">
    <source>
        <dbReference type="EMBL" id="CDM29386.1"/>
    </source>
</evidence>
<accession>W6Q0B1</accession>
<protein>
    <submittedName>
        <fullName evidence="2">Genomic scaffold, ProqFM164S01</fullName>
    </submittedName>
</protein>
<reference evidence="2" key="1">
    <citation type="journal article" date="2014" name="Nat. Commun.">
        <title>Multiple recent horizontal transfers of a large genomic region in cheese making fungi.</title>
        <authorList>
            <person name="Cheeseman K."/>
            <person name="Ropars J."/>
            <person name="Renault P."/>
            <person name="Dupont J."/>
            <person name="Gouzy J."/>
            <person name="Branca A."/>
            <person name="Abraham A.L."/>
            <person name="Ceppi M."/>
            <person name="Conseiller E."/>
            <person name="Debuchy R."/>
            <person name="Malagnac F."/>
            <person name="Goarin A."/>
            <person name="Silar P."/>
            <person name="Lacoste S."/>
            <person name="Sallet E."/>
            <person name="Bensimon A."/>
            <person name="Giraud T."/>
            <person name="Brygoo Y."/>
        </authorList>
    </citation>
    <scope>NUCLEOTIDE SEQUENCE [LARGE SCALE GENOMIC DNA]</scope>
    <source>
        <strain evidence="2">FM164</strain>
    </source>
</reference>
<dbReference type="OrthoDB" id="10003767at2759"/>
<gene>
    <name evidence="2" type="ORF">PROQFM164_S01g003198</name>
</gene>
<keyword evidence="3" id="KW-1185">Reference proteome</keyword>
<dbReference type="Proteomes" id="UP000030686">
    <property type="component" value="Unassembled WGS sequence"/>
</dbReference>
<dbReference type="EMBL" id="HG792015">
    <property type="protein sequence ID" value="CDM29386.1"/>
    <property type="molecule type" value="Genomic_DNA"/>
</dbReference>
<evidence type="ECO:0000256" key="1">
    <source>
        <dbReference type="SAM" id="MobiDB-lite"/>
    </source>
</evidence>
<feature type="region of interest" description="Disordered" evidence="1">
    <location>
        <begin position="1"/>
        <end position="38"/>
    </location>
</feature>
<proteinExistence type="predicted"/>
<dbReference type="AlphaFoldDB" id="W6Q0B1"/>
<organism evidence="2 3">
    <name type="scientific">Penicillium roqueforti (strain FM164)</name>
    <dbReference type="NCBI Taxonomy" id="1365484"/>
    <lineage>
        <taxon>Eukaryota</taxon>
        <taxon>Fungi</taxon>
        <taxon>Dikarya</taxon>
        <taxon>Ascomycota</taxon>
        <taxon>Pezizomycotina</taxon>
        <taxon>Eurotiomycetes</taxon>
        <taxon>Eurotiomycetidae</taxon>
        <taxon>Eurotiales</taxon>
        <taxon>Aspergillaceae</taxon>
        <taxon>Penicillium</taxon>
    </lineage>
</organism>
<evidence type="ECO:0000313" key="3">
    <source>
        <dbReference type="Proteomes" id="UP000030686"/>
    </source>
</evidence>
<name>W6Q0B1_PENRF</name>